<dbReference type="Proteomes" id="UP000481153">
    <property type="component" value="Unassembled WGS sequence"/>
</dbReference>
<proteinExistence type="predicted"/>
<keyword evidence="3" id="KW-1185">Reference proteome</keyword>
<dbReference type="SUPFAM" id="SSF52058">
    <property type="entry name" value="L domain-like"/>
    <property type="match status" value="1"/>
</dbReference>
<dbReference type="EMBL" id="VJMJ01000144">
    <property type="protein sequence ID" value="KAF0731317.1"/>
    <property type="molecule type" value="Genomic_DNA"/>
</dbReference>
<comment type="caution">
    <text evidence="2">The sequence shown here is derived from an EMBL/GenBank/DDBJ whole genome shotgun (WGS) entry which is preliminary data.</text>
</comment>
<dbReference type="VEuPathDB" id="FungiDB:AeMF1_013684"/>
<feature type="signal peptide" evidence="1">
    <location>
        <begin position="1"/>
        <end position="17"/>
    </location>
</feature>
<dbReference type="Gene3D" id="3.80.10.10">
    <property type="entry name" value="Ribonuclease Inhibitor"/>
    <property type="match status" value="1"/>
</dbReference>
<sequence>MKIASGLMLSFFAVTNAANLLTTCTSLQGVVVPCLNDTTKGTTTKLDRSTDQTYNFSNLNITAIQDLPPDSKYVDLSYNQISEISRGLPSTLSFLNLSHNTLKANWTKIQLPVSTLDLSYNQGGLLWNGDYFWEMNVPQIARLVFRGNQLSTVKWTTSNFPFFRSYLHALDLSDNPRLVVYGDSNVIDRIKSNIALTADASSYDDTLKVCGNRTEKIVNLDILPVLNYTLQGDAQYGNALTDQKFAACSLNYTDLYTPPPNGAVNRRVEGAVLGLVSLVVLYMGL</sequence>
<evidence type="ECO:0008006" key="4">
    <source>
        <dbReference type="Google" id="ProtNLM"/>
    </source>
</evidence>
<organism evidence="2 3">
    <name type="scientific">Aphanomyces euteiches</name>
    <dbReference type="NCBI Taxonomy" id="100861"/>
    <lineage>
        <taxon>Eukaryota</taxon>
        <taxon>Sar</taxon>
        <taxon>Stramenopiles</taxon>
        <taxon>Oomycota</taxon>
        <taxon>Saprolegniomycetes</taxon>
        <taxon>Saprolegniales</taxon>
        <taxon>Verrucalvaceae</taxon>
        <taxon>Aphanomyces</taxon>
    </lineage>
</organism>
<evidence type="ECO:0000313" key="3">
    <source>
        <dbReference type="Proteomes" id="UP000481153"/>
    </source>
</evidence>
<reference evidence="2 3" key="1">
    <citation type="submission" date="2019-07" db="EMBL/GenBank/DDBJ databases">
        <title>Genomics analysis of Aphanomyces spp. identifies a new class of oomycete effector associated with host adaptation.</title>
        <authorList>
            <person name="Gaulin E."/>
        </authorList>
    </citation>
    <scope>NUCLEOTIDE SEQUENCE [LARGE SCALE GENOMIC DNA]</scope>
    <source>
        <strain evidence="2 3">ATCC 201684</strain>
    </source>
</reference>
<keyword evidence="1" id="KW-0732">Signal</keyword>
<evidence type="ECO:0000256" key="1">
    <source>
        <dbReference type="SAM" id="SignalP"/>
    </source>
</evidence>
<dbReference type="InterPro" id="IPR032675">
    <property type="entry name" value="LRR_dom_sf"/>
</dbReference>
<dbReference type="AlphaFoldDB" id="A0A6G0WUU7"/>
<accession>A0A6G0WUU7</accession>
<name>A0A6G0WUU7_9STRA</name>
<protein>
    <recommendedName>
        <fullName evidence="4">Leucine-rich repeat-containing N-terminal plant-type domain-containing protein</fullName>
    </recommendedName>
</protein>
<feature type="chain" id="PRO_5026285446" description="Leucine-rich repeat-containing N-terminal plant-type domain-containing protein" evidence="1">
    <location>
        <begin position="18"/>
        <end position="285"/>
    </location>
</feature>
<evidence type="ECO:0000313" key="2">
    <source>
        <dbReference type="EMBL" id="KAF0731317.1"/>
    </source>
</evidence>
<gene>
    <name evidence="2" type="ORF">Ae201684_011380</name>
</gene>